<dbReference type="InterPro" id="IPR001750">
    <property type="entry name" value="ND/Mrp_TM"/>
</dbReference>
<dbReference type="GO" id="GO:0050136">
    <property type="term" value="F:NADH dehydrogenase (quinone) (non-electrogenic) activity"/>
    <property type="evidence" value="ECO:0007669"/>
    <property type="project" value="UniProtKB-UniRule"/>
</dbReference>
<dbReference type="KEGG" id="gak:X907_1787"/>
<dbReference type="InterPro" id="IPR010096">
    <property type="entry name" value="NADH-Q_OxRdtase_suN/2"/>
</dbReference>
<keyword evidence="5" id="KW-1003">Cell membrane</keyword>
<feature type="transmembrane region" description="Helical" evidence="5">
    <location>
        <begin position="401"/>
        <end position="428"/>
    </location>
</feature>
<dbReference type="GO" id="GO:0048038">
    <property type="term" value="F:quinone binding"/>
    <property type="evidence" value="ECO:0007669"/>
    <property type="project" value="UniProtKB-KW"/>
</dbReference>
<dbReference type="GO" id="GO:0005886">
    <property type="term" value="C:plasma membrane"/>
    <property type="evidence" value="ECO:0007669"/>
    <property type="project" value="UniProtKB-SubCell"/>
</dbReference>
<keyword evidence="5" id="KW-0520">NAD</keyword>
<sequence length="485" mass="50730">MPMTGSMLLADLSLIVPELILAVGAMALLLAGVFIKGEETAARLVSLAAMALLILAAGVAVFLAPQGGGTAFFGAFVLDSFSLYAKAVVYLAAAIALVLAGHYLRTERLARFEFPVLILLATLGMSVMVSAGDLIALYLGLELQSLALYILAAFNRDSLRASEAGLKYFVLGALSSGLLLYGASLVYGFAGSTEFGAIALAAENPSVGLIFGLVFVVSGLAFKISAAPFHMWTPDVYEGAPTPVAAFFATAPKLAAMVLLIRVLMEPFGAMSDQWQQITIILAILSMGIGSLGALLQTNIKRLMAYSSIGNMGYALVGLSAASEAAVWAVLLYMTLYVIGVAGAFGVILSMRRAEGMVERIEDLAGLSKSRPGLALAFTGLLLSIGGMPFLVGFFGKLFVFYAAVQAGLVWLVVLAGIFSTVSIAYYLMILKRVWFDEPTGGEFLNPPASVAVITRVTGIATVGLLLLVPFMLNRVIEAGSAIGG</sequence>
<keyword evidence="5" id="KW-0813">Transport</keyword>
<evidence type="ECO:0000259" key="7">
    <source>
        <dbReference type="Pfam" id="PF00361"/>
    </source>
</evidence>
<evidence type="ECO:0000256" key="2">
    <source>
        <dbReference type="ARBA" id="ARBA00022692"/>
    </source>
</evidence>
<feature type="transmembrane region" description="Helical" evidence="5">
    <location>
        <begin position="42"/>
        <end position="63"/>
    </location>
</feature>
<feature type="transmembrane region" description="Helical" evidence="5">
    <location>
        <begin position="112"/>
        <end position="129"/>
    </location>
</feature>
<dbReference type="Pfam" id="PF00361">
    <property type="entry name" value="Proton_antipo_M"/>
    <property type="match status" value="1"/>
</dbReference>
<feature type="transmembrane region" description="Helical" evidence="5">
    <location>
        <begin position="209"/>
        <end position="232"/>
    </location>
</feature>
<keyword evidence="2 5" id="KW-0812">Transmembrane</keyword>
<organism evidence="8 9">
    <name type="scientific">Glycocaulis alkaliphilus</name>
    <dbReference type="NCBI Taxonomy" id="1434191"/>
    <lineage>
        <taxon>Bacteria</taxon>
        <taxon>Pseudomonadati</taxon>
        <taxon>Pseudomonadota</taxon>
        <taxon>Alphaproteobacteria</taxon>
        <taxon>Maricaulales</taxon>
        <taxon>Maricaulaceae</taxon>
        <taxon>Glycocaulis</taxon>
    </lineage>
</organism>
<comment type="subunit">
    <text evidence="5">NDH-1 is composed of 14 different subunits. Subunits NuoA, H, J, K, L, M, N constitute the membrane sector of the complex.</text>
</comment>
<evidence type="ECO:0000256" key="4">
    <source>
        <dbReference type="ARBA" id="ARBA00023136"/>
    </source>
</evidence>
<accession>A0A3T0EBH3</accession>
<evidence type="ECO:0000256" key="3">
    <source>
        <dbReference type="ARBA" id="ARBA00022989"/>
    </source>
</evidence>
<feature type="transmembrane region" description="Helical" evidence="5">
    <location>
        <begin position="372"/>
        <end position="395"/>
    </location>
</feature>
<evidence type="ECO:0000256" key="6">
    <source>
        <dbReference type="RuleBase" id="RU000320"/>
    </source>
</evidence>
<dbReference type="GO" id="GO:0012505">
    <property type="term" value="C:endomembrane system"/>
    <property type="evidence" value="ECO:0007669"/>
    <property type="project" value="UniProtKB-SubCell"/>
</dbReference>
<name>A0A3T0EBH3_9PROT</name>
<keyword evidence="3 5" id="KW-1133">Transmembrane helix</keyword>
<feature type="transmembrane region" description="Helical" evidence="5">
    <location>
        <begin position="135"/>
        <end position="154"/>
    </location>
</feature>
<dbReference type="NCBIfam" id="NF004440">
    <property type="entry name" value="PRK05777.1-3"/>
    <property type="match status" value="1"/>
</dbReference>
<feature type="transmembrane region" description="Helical" evidence="5">
    <location>
        <begin position="166"/>
        <end position="189"/>
    </location>
</feature>
<feature type="transmembrane region" description="Helical" evidence="5">
    <location>
        <begin position="277"/>
        <end position="296"/>
    </location>
</feature>
<feature type="domain" description="NADH:quinone oxidoreductase/Mrp antiporter transmembrane" evidence="7">
    <location>
        <begin position="131"/>
        <end position="420"/>
    </location>
</feature>
<dbReference type="EC" id="7.1.1.-" evidence="5"/>
<feature type="transmembrane region" description="Helical" evidence="5">
    <location>
        <begin position="328"/>
        <end position="351"/>
    </location>
</feature>
<proteinExistence type="inferred from homology"/>
<keyword evidence="5" id="KW-0874">Quinone</keyword>
<dbReference type="HAMAP" id="MF_00445">
    <property type="entry name" value="NDH1_NuoN_1"/>
    <property type="match status" value="1"/>
</dbReference>
<reference evidence="8 9" key="1">
    <citation type="submission" date="2016-12" db="EMBL/GenBank/DDBJ databases">
        <title>The genome of dimorphic prosthecate Glycocaulis alkaliphilus 6b-8t, isolated from crude oil dictates its adaptability in petroleum environments.</title>
        <authorList>
            <person name="Wu X.-L."/>
            <person name="Geng S."/>
        </authorList>
    </citation>
    <scope>NUCLEOTIDE SEQUENCE [LARGE SCALE GENOMIC DNA]</scope>
    <source>
        <strain evidence="8 9">6B-8</strain>
    </source>
</reference>
<feature type="transmembrane region" description="Helical" evidence="5">
    <location>
        <begin position="83"/>
        <end position="100"/>
    </location>
</feature>
<protein>
    <recommendedName>
        <fullName evidence="5">NADH-quinone oxidoreductase subunit N</fullName>
        <ecNumber evidence="5">7.1.1.-</ecNumber>
    </recommendedName>
    <alternativeName>
        <fullName evidence="5">NADH dehydrogenase I subunit N</fullName>
    </alternativeName>
    <alternativeName>
        <fullName evidence="5">NDH-1 subunit N</fullName>
    </alternativeName>
</protein>
<feature type="transmembrane region" description="Helical" evidence="5">
    <location>
        <begin position="12"/>
        <end position="35"/>
    </location>
</feature>
<evidence type="ECO:0000256" key="5">
    <source>
        <dbReference type="HAMAP-Rule" id="MF_00445"/>
    </source>
</evidence>
<comment type="function">
    <text evidence="5">NDH-1 shuttles electrons from NADH, via FMN and iron-sulfur (Fe-S) centers, to quinones in the respiratory chain. The immediate electron acceptor for the enzyme in this species is believed to be ubiquinone. Couples the redox reaction to proton translocation (for every two electrons transferred, four hydrogen ions are translocated across the cytoplasmic membrane), and thus conserves the redox energy in a proton gradient.</text>
</comment>
<dbReference type="GO" id="GO:0008137">
    <property type="term" value="F:NADH dehydrogenase (ubiquinone) activity"/>
    <property type="evidence" value="ECO:0007669"/>
    <property type="project" value="InterPro"/>
</dbReference>
<dbReference type="NCBIfam" id="TIGR01770">
    <property type="entry name" value="NDH_I_N"/>
    <property type="match status" value="1"/>
</dbReference>
<keyword evidence="4 5" id="KW-0472">Membrane</keyword>
<dbReference type="GO" id="GO:0042773">
    <property type="term" value="P:ATP synthesis coupled electron transport"/>
    <property type="evidence" value="ECO:0007669"/>
    <property type="project" value="InterPro"/>
</dbReference>
<comment type="subcellular location">
    <subcellularLocation>
        <location evidence="5">Cell membrane</location>
        <topology evidence="5">Multi-pass membrane protein</topology>
    </subcellularLocation>
    <subcellularLocation>
        <location evidence="1">Endomembrane system</location>
        <topology evidence="1">Multi-pass membrane protein</topology>
    </subcellularLocation>
    <subcellularLocation>
        <location evidence="6">Membrane</location>
        <topology evidence="6">Multi-pass membrane protein</topology>
    </subcellularLocation>
</comment>
<gene>
    <name evidence="5" type="primary">nuoN</name>
    <name evidence="8" type="ORF">X907_1787</name>
</gene>
<keyword evidence="9" id="KW-1185">Reference proteome</keyword>
<dbReference type="EMBL" id="CP018911">
    <property type="protein sequence ID" value="AZU04318.1"/>
    <property type="molecule type" value="Genomic_DNA"/>
</dbReference>
<feature type="transmembrane region" description="Helical" evidence="5">
    <location>
        <begin position="449"/>
        <end position="473"/>
    </location>
</feature>
<evidence type="ECO:0000256" key="1">
    <source>
        <dbReference type="ARBA" id="ARBA00004127"/>
    </source>
</evidence>
<comment type="similarity">
    <text evidence="5">Belongs to the complex I subunit 2 family.</text>
</comment>
<evidence type="ECO:0000313" key="8">
    <source>
        <dbReference type="EMBL" id="AZU04318.1"/>
    </source>
</evidence>
<dbReference type="PANTHER" id="PTHR22773">
    <property type="entry name" value="NADH DEHYDROGENASE"/>
    <property type="match status" value="1"/>
</dbReference>
<keyword evidence="5" id="KW-0830">Ubiquinone</keyword>
<comment type="catalytic activity">
    <reaction evidence="5">
        <text>a quinone + NADH + 5 H(+)(in) = a quinol + NAD(+) + 4 H(+)(out)</text>
        <dbReference type="Rhea" id="RHEA:57888"/>
        <dbReference type="ChEBI" id="CHEBI:15378"/>
        <dbReference type="ChEBI" id="CHEBI:24646"/>
        <dbReference type="ChEBI" id="CHEBI:57540"/>
        <dbReference type="ChEBI" id="CHEBI:57945"/>
        <dbReference type="ChEBI" id="CHEBI:132124"/>
    </reaction>
</comment>
<dbReference type="AlphaFoldDB" id="A0A3T0EBH3"/>
<evidence type="ECO:0000313" key="9">
    <source>
        <dbReference type="Proteomes" id="UP000286954"/>
    </source>
</evidence>
<keyword evidence="5" id="KW-1278">Translocase</keyword>
<feature type="transmembrane region" description="Helical" evidence="5">
    <location>
        <begin position="244"/>
        <end position="265"/>
    </location>
</feature>
<dbReference type="Proteomes" id="UP000286954">
    <property type="component" value="Chromosome"/>
</dbReference>